<accession>A0A8X8IBQ6</accession>
<evidence type="ECO:0000256" key="5">
    <source>
        <dbReference type="SAM" id="Phobius"/>
    </source>
</evidence>
<dbReference type="Pfam" id="PF07681">
    <property type="entry name" value="DoxX"/>
    <property type="match status" value="1"/>
</dbReference>
<keyword evidence="7" id="KW-1185">Reference proteome</keyword>
<keyword evidence="2 5" id="KW-0812">Transmembrane</keyword>
<proteinExistence type="predicted"/>
<reference evidence="6 7" key="1">
    <citation type="submission" date="2016-10" db="EMBL/GenBank/DDBJ databases">
        <authorList>
            <person name="Varghese N."/>
            <person name="Submissions S."/>
        </authorList>
    </citation>
    <scope>NUCLEOTIDE SEQUENCE [LARGE SCALE GENOMIC DNA]</scope>
    <source>
        <strain evidence="6 7">DSM 25353</strain>
    </source>
</reference>
<feature type="transmembrane region" description="Helical" evidence="5">
    <location>
        <begin position="54"/>
        <end position="82"/>
    </location>
</feature>
<evidence type="ECO:0000313" key="7">
    <source>
        <dbReference type="Proteomes" id="UP000198711"/>
    </source>
</evidence>
<keyword evidence="3 5" id="KW-1133">Transmembrane helix</keyword>
<dbReference type="InterPro" id="IPR032808">
    <property type="entry name" value="DoxX"/>
</dbReference>
<dbReference type="Proteomes" id="UP000198711">
    <property type="component" value="Unassembled WGS sequence"/>
</dbReference>
<dbReference type="AlphaFoldDB" id="A0A8X8IBQ6"/>
<protein>
    <submittedName>
        <fullName evidence="6">Uncharacterized membrane protein YphA, DoxX/SURF4 family</fullName>
    </submittedName>
</protein>
<feature type="transmembrane region" description="Helical" evidence="5">
    <location>
        <begin position="12"/>
        <end position="34"/>
    </location>
</feature>
<gene>
    <name evidence="6" type="ORF">SAMN05444410_105175</name>
</gene>
<evidence type="ECO:0000256" key="2">
    <source>
        <dbReference type="ARBA" id="ARBA00022692"/>
    </source>
</evidence>
<organism evidence="6 7">
    <name type="scientific">Hydrobacter penzbergensis</name>
    <dbReference type="NCBI Taxonomy" id="1235997"/>
    <lineage>
        <taxon>Bacteria</taxon>
        <taxon>Pseudomonadati</taxon>
        <taxon>Bacteroidota</taxon>
        <taxon>Chitinophagia</taxon>
        <taxon>Chitinophagales</taxon>
        <taxon>Chitinophagaceae</taxon>
        <taxon>Hydrobacter</taxon>
    </lineage>
</organism>
<dbReference type="GO" id="GO:0016020">
    <property type="term" value="C:membrane"/>
    <property type="evidence" value="ECO:0007669"/>
    <property type="project" value="UniProtKB-SubCell"/>
</dbReference>
<evidence type="ECO:0000313" key="6">
    <source>
        <dbReference type="EMBL" id="SDW75444.1"/>
    </source>
</evidence>
<feature type="transmembrane region" description="Helical" evidence="5">
    <location>
        <begin position="89"/>
        <end position="111"/>
    </location>
</feature>
<keyword evidence="4 5" id="KW-0472">Membrane</keyword>
<dbReference type="EMBL" id="FNNO01000005">
    <property type="protein sequence ID" value="SDW75444.1"/>
    <property type="molecule type" value="Genomic_DNA"/>
</dbReference>
<evidence type="ECO:0000256" key="4">
    <source>
        <dbReference type="ARBA" id="ARBA00023136"/>
    </source>
</evidence>
<comment type="caution">
    <text evidence="6">The sequence shown here is derived from an EMBL/GenBank/DDBJ whole genome shotgun (WGS) entry which is preliminary data.</text>
</comment>
<comment type="subcellular location">
    <subcellularLocation>
        <location evidence="1">Membrane</location>
        <topology evidence="1">Multi-pass membrane protein</topology>
    </subcellularLocation>
</comment>
<dbReference type="RefSeq" id="WP_092723429.1">
    <property type="nucleotide sequence ID" value="NZ_FNNO01000005.1"/>
</dbReference>
<evidence type="ECO:0000256" key="1">
    <source>
        <dbReference type="ARBA" id="ARBA00004141"/>
    </source>
</evidence>
<name>A0A8X8IBQ6_9BACT</name>
<evidence type="ECO:0000256" key="3">
    <source>
        <dbReference type="ARBA" id="ARBA00022989"/>
    </source>
</evidence>
<sequence length="143" mass="15362">MKKSAQISQLYLRIAIGIGYLVPGLDRLGVWGPPGGKHISWGNWETFLKYATEVMGFLPVSVASVFAVLATIGEIGFGVLLLLGKWTRLAALGSGILSLLFAVSMTISFGIVSPLSYSVFTLSAGSFLLSTLNDYRWSLDARS</sequence>